<feature type="domain" description="SLA1 homology" evidence="2">
    <location>
        <begin position="430"/>
        <end position="483"/>
    </location>
</feature>
<name>A0ABX5XTH3_9BACT</name>
<evidence type="ECO:0000313" key="3">
    <source>
        <dbReference type="EMBL" id="QDV84710.1"/>
    </source>
</evidence>
<evidence type="ECO:0000259" key="2">
    <source>
        <dbReference type="Pfam" id="PF03983"/>
    </source>
</evidence>
<dbReference type="InterPro" id="IPR007131">
    <property type="entry name" value="SHD1"/>
</dbReference>
<feature type="compositionally biased region" description="Low complexity" evidence="1">
    <location>
        <begin position="82"/>
        <end position="97"/>
    </location>
</feature>
<feature type="region of interest" description="Disordered" evidence="1">
    <location>
        <begin position="81"/>
        <end position="123"/>
    </location>
</feature>
<dbReference type="Gene3D" id="2.30.30.700">
    <property type="entry name" value="SLA1 homology domain 1"/>
    <property type="match status" value="1"/>
</dbReference>
<evidence type="ECO:0000256" key="1">
    <source>
        <dbReference type="SAM" id="MobiDB-lite"/>
    </source>
</evidence>
<gene>
    <name evidence="3" type="ORF">TBK1r_36620</name>
</gene>
<dbReference type="Proteomes" id="UP000318081">
    <property type="component" value="Chromosome"/>
</dbReference>
<reference evidence="3 4" key="1">
    <citation type="submission" date="2019-02" db="EMBL/GenBank/DDBJ databases">
        <title>Deep-cultivation of Planctomycetes and their phenomic and genomic characterization uncovers novel biology.</title>
        <authorList>
            <person name="Wiegand S."/>
            <person name="Jogler M."/>
            <person name="Boedeker C."/>
            <person name="Pinto D."/>
            <person name="Vollmers J."/>
            <person name="Rivas-Marin E."/>
            <person name="Kohn T."/>
            <person name="Peeters S.H."/>
            <person name="Heuer A."/>
            <person name="Rast P."/>
            <person name="Oberbeckmann S."/>
            <person name="Bunk B."/>
            <person name="Jeske O."/>
            <person name="Meyerdierks A."/>
            <person name="Storesund J.E."/>
            <person name="Kallscheuer N."/>
            <person name="Luecker S."/>
            <person name="Lage O.M."/>
            <person name="Pohl T."/>
            <person name="Merkel B.J."/>
            <person name="Hornburger P."/>
            <person name="Mueller R.-W."/>
            <person name="Bruemmer F."/>
            <person name="Labrenz M."/>
            <person name="Spormann A.M."/>
            <person name="Op den Camp H."/>
            <person name="Overmann J."/>
            <person name="Amann R."/>
            <person name="Jetten M.S.M."/>
            <person name="Mascher T."/>
            <person name="Medema M.H."/>
            <person name="Devos D.P."/>
            <person name="Kaster A.-K."/>
            <person name="Ovreas L."/>
            <person name="Rohde M."/>
            <person name="Galperin M.Y."/>
            <person name="Jogler C."/>
        </authorList>
    </citation>
    <scope>NUCLEOTIDE SEQUENCE [LARGE SCALE GENOMIC DNA]</scope>
    <source>
        <strain evidence="3 4">TBK1r</strain>
    </source>
</reference>
<protein>
    <recommendedName>
        <fullName evidence="2">SLA1 homology domain-containing protein</fullName>
    </recommendedName>
</protein>
<feature type="region of interest" description="Disordered" evidence="1">
    <location>
        <begin position="169"/>
        <end position="200"/>
    </location>
</feature>
<organism evidence="3 4">
    <name type="scientific">Stieleria magnilauensis</name>
    <dbReference type="NCBI Taxonomy" id="2527963"/>
    <lineage>
        <taxon>Bacteria</taxon>
        <taxon>Pseudomonadati</taxon>
        <taxon>Planctomycetota</taxon>
        <taxon>Planctomycetia</taxon>
        <taxon>Pirellulales</taxon>
        <taxon>Pirellulaceae</taxon>
        <taxon>Stieleria</taxon>
    </lineage>
</organism>
<dbReference type="Pfam" id="PF03983">
    <property type="entry name" value="SHD1"/>
    <property type="match status" value="1"/>
</dbReference>
<feature type="compositionally biased region" description="Polar residues" evidence="1">
    <location>
        <begin position="176"/>
        <end position="189"/>
    </location>
</feature>
<evidence type="ECO:0000313" key="4">
    <source>
        <dbReference type="Proteomes" id="UP000318081"/>
    </source>
</evidence>
<dbReference type="EMBL" id="CP036432">
    <property type="protein sequence ID" value="QDV84710.1"/>
    <property type="molecule type" value="Genomic_DNA"/>
</dbReference>
<feature type="region of interest" description="Disordered" evidence="1">
    <location>
        <begin position="315"/>
        <end position="334"/>
    </location>
</feature>
<accession>A0ABX5XTH3</accession>
<keyword evidence="4" id="KW-1185">Reference proteome</keyword>
<proteinExistence type="predicted"/>
<sequence>MLWTTSRLFLVGVVAATFGFVALTLGAVANAEPLRYRIAPDEVVPYSVTITADAPSSVETMQGVIVFTGKQTEGETMTVEYSGGLSKSVKSKSSGSGPRRGGFGPRPGGPPMPRGPFDRPDFQGLAQSTSTLVLTSTGGVESMRGDSQLPFLLGNLSLLPFDVLPEQETRKWQDGSGLTITSRSSSNSRFGPRFGPFANDQNKTVKTGGGETASYEIQSEAGNLVTIRKTYSLSSPAANSEETGFEMNGTGTWVFDRQRGVTESMRFKVDLTIQSKNTDVKIPVTVAYDRMSDEAYAAHVKARQDRIAELQQRTAERNAKQAAAAKEQEGKPLTDQVKREVMADLNSSQWPTIANRLRRMRGYKPHPNDFDVAMRVKELQTHKVIGVSLAAKNLWKGIEPVVEAAGSSPPPANTSNPFATANEKMDEGRGMRQWSDSTGAFRVDAQFVRVDGPNVVLQRADGKELSVPISRLSTADQAVVKAIESQ</sequence>